<dbReference type="CDD" id="cd00167">
    <property type="entry name" value="SANT"/>
    <property type="match status" value="2"/>
</dbReference>
<feature type="domain" description="HTH myb-type" evidence="6">
    <location>
        <begin position="62"/>
        <end position="116"/>
    </location>
</feature>
<keyword evidence="4" id="KW-0539">Nucleus</keyword>
<dbReference type="GO" id="GO:0005634">
    <property type="term" value="C:nucleus"/>
    <property type="evidence" value="ECO:0007669"/>
    <property type="project" value="UniProtKB-SubCell"/>
</dbReference>
<dbReference type="Gene3D" id="1.10.10.60">
    <property type="entry name" value="Homeodomain-like"/>
    <property type="match status" value="2"/>
</dbReference>
<dbReference type="EMBL" id="KU131219">
    <property type="protein sequence ID" value="ANB66413.1"/>
    <property type="molecule type" value="mRNA"/>
</dbReference>
<dbReference type="Pfam" id="PF00249">
    <property type="entry name" value="Myb_DNA-binding"/>
    <property type="match status" value="2"/>
</dbReference>
<organism evidence="7">
    <name type="scientific">Picea abies</name>
    <name type="common">Norway spruce</name>
    <name type="synonym">Picea excelsa</name>
    <dbReference type="NCBI Taxonomy" id="3329"/>
    <lineage>
        <taxon>Eukaryota</taxon>
        <taxon>Viridiplantae</taxon>
        <taxon>Streptophyta</taxon>
        <taxon>Embryophyta</taxon>
        <taxon>Tracheophyta</taxon>
        <taxon>Spermatophyta</taxon>
        <taxon>Pinopsida</taxon>
        <taxon>Pinidae</taxon>
        <taxon>Conifers I</taxon>
        <taxon>Pinales</taxon>
        <taxon>Pinaceae</taxon>
        <taxon>Picea</taxon>
    </lineage>
</organism>
<keyword evidence="3" id="KW-0238">DNA-binding</keyword>
<proteinExistence type="evidence at transcript level"/>
<protein>
    <submittedName>
        <fullName evidence="7">Transcription factor MYB30</fullName>
    </submittedName>
</protein>
<dbReference type="PANTHER" id="PTHR47999">
    <property type="entry name" value="TRANSCRIPTION FACTOR MYB8-RELATED-RELATED"/>
    <property type="match status" value="1"/>
</dbReference>
<feature type="domain" description="HTH myb-type" evidence="6">
    <location>
        <begin position="9"/>
        <end position="61"/>
    </location>
</feature>
<evidence type="ECO:0000259" key="5">
    <source>
        <dbReference type="PROSITE" id="PS50090"/>
    </source>
</evidence>
<dbReference type="SMART" id="SM00717">
    <property type="entry name" value="SANT"/>
    <property type="match status" value="2"/>
</dbReference>
<comment type="subcellular location">
    <subcellularLocation>
        <location evidence="1">Nucleus</location>
    </subcellularLocation>
</comment>
<dbReference type="PROSITE" id="PS50090">
    <property type="entry name" value="MYB_LIKE"/>
    <property type="match status" value="2"/>
</dbReference>
<dbReference type="SUPFAM" id="SSF46689">
    <property type="entry name" value="Homeodomain-like"/>
    <property type="match status" value="1"/>
</dbReference>
<evidence type="ECO:0000313" key="7">
    <source>
        <dbReference type="EMBL" id="ANB66413.1"/>
    </source>
</evidence>
<dbReference type="InterPro" id="IPR015495">
    <property type="entry name" value="Myb_TF_plants"/>
</dbReference>
<evidence type="ECO:0000259" key="6">
    <source>
        <dbReference type="PROSITE" id="PS51294"/>
    </source>
</evidence>
<dbReference type="PANTHER" id="PTHR47999:SF96">
    <property type="entry name" value="TRANSCRIPTION REPRESSOR MYB6-LIKE"/>
    <property type="match status" value="1"/>
</dbReference>
<evidence type="ECO:0000256" key="3">
    <source>
        <dbReference type="ARBA" id="ARBA00023125"/>
    </source>
</evidence>
<dbReference type="InterPro" id="IPR017930">
    <property type="entry name" value="Myb_dom"/>
</dbReference>
<evidence type="ECO:0000256" key="1">
    <source>
        <dbReference type="ARBA" id="ARBA00004123"/>
    </source>
</evidence>
<dbReference type="PROSITE" id="PS51294">
    <property type="entry name" value="HTH_MYB"/>
    <property type="match status" value="2"/>
</dbReference>
<dbReference type="GO" id="GO:0003677">
    <property type="term" value="F:DNA binding"/>
    <property type="evidence" value="ECO:0007669"/>
    <property type="project" value="UniProtKB-KW"/>
</dbReference>
<dbReference type="InterPro" id="IPR001005">
    <property type="entry name" value="SANT/Myb"/>
</dbReference>
<dbReference type="AlphaFoldDB" id="A0A167V901"/>
<evidence type="ECO:0000256" key="2">
    <source>
        <dbReference type="ARBA" id="ARBA00022737"/>
    </source>
</evidence>
<dbReference type="FunFam" id="1.10.10.60:FF:000001">
    <property type="entry name" value="MYB-related transcription factor"/>
    <property type="match status" value="1"/>
</dbReference>
<accession>A0A167V901</accession>
<name>A0A167V901_PICAB</name>
<evidence type="ECO:0000256" key="4">
    <source>
        <dbReference type="ARBA" id="ARBA00023242"/>
    </source>
</evidence>
<sequence>MGRSPCCSKEGLNRGAWTKKEDMILSEYIRIHGDGGWRNIPKKAGLKRCGKSCRLRWLNYLRPDIKRGNISPDEEELIVRLHRLLGNRWSLIAGRLPGRTDNEIKNYWNTHMSKKLLSMNESQTKTLPDLKTRSKYPFPLQNQVFKANPVKITTVVRPSELVKPNGYTNRRSDEAFRLSNVRNSCKSRYHLPVNNSITESESKPITFAKADNLVETEAAKSTISMSSLADQQSPQSNHFDAATLAESLLYLNELSSPDSHLLSYPSNCSTDFGLEEFYGGPATFAGRNNEFEDMCCDQSNMERLNNFTVADKQEMEELFHNAQRLDWIHEVDDLQKSSPEQLSLLLLESEDEWEERATGKAVLENSEQLIP</sequence>
<feature type="domain" description="Myb-like" evidence="5">
    <location>
        <begin position="62"/>
        <end position="112"/>
    </location>
</feature>
<dbReference type="InterPro" id="IPR009057">
    <property type="entry name" value="Homeodomain-like_sf"/>
</dbReference>
<feature type="domain" description="Myb-like" evidence="5">
    <location>
        <begin position="9"/>
        <end position="61"/>
    </location>
</feature>
<reference evidence="7" key="1">
    <citation type="submission" date="2015-11" db="EMBL/GenBank/DDBJ databases">
        <title>Identification of a MYB-bHLH-WD40 transcription complex in Norway spruce.</title>
        <authorList>
            <person name="Nemesio-Gorriz M."/>
            <person name="Blair P.B."/>
            <person name="Mukhtar S.M."/>
            <person name="Elfstrand M."/>
        </authorList>
    </citation>
    <scope>NUCLEOTIDE SEQUENCE</scope>
</reference>
<keyword evidence="2" id="KW-0677">Repeat</keyword>